<dbReference type="Gene3D" id="1.10.150.130">
    <property type="match status" value="1"/>
</dbReference>
<dbReference type="GO" id="GO:0003677">
    <property type="term" value="F:DNA binding"/>
    <property type="evidence" value="ECO:0007669"/>
    <property type="project" value="UniProtKB-UniRule"/>
</dbReference>
<feature type="domain" description="Tyr recombinase" evidence="7">
    <location>
        <begin position="159"/>
        <end position="388"/>
    </location>
</feature>
<dbReference type="PROSITE" id="PS51900">
    <property type="entry name" value="CB"/>
    <property type="match status" value="1"/>
</dbReference>
<dbReference type="PROSITE" id="PS51898">
    <property type="entry name" value="TYR_RECOMBINASE"/>
    <property type="match status" value="1"/>
</dbReference>
<dbReference type="InterPro" id="IPR011010">
    <property type="entry name" value="DNA_brk_join_enz"/>
</dbReference>
<dbReference type="InterPro" id="IPR010998">
    <property type="entry name" value="Integrase_recombinase_N"/>
</dbReference>
<dbReference type="InterPro" id="IPR002104">
    <property type="entry name" value="Integrase_catalytic"/>
</dbReference>
<accession>A4J7T2</accession>
<keyword evidence="3" id="KW-0229">DNA integration</keyword>
<dbReference type="eggNOG" id="COG0582">
    <property type="taxonomic scope" value="Bacteria"/>
</dbReference>
<dbReference type="SUPFAM" id="SSF56349">
    <property type="entry name" value="DNA breaking-rejoining enzymes"/>
    <property type="match status" value="2"/>
</dbReference>
<dbReference type="GO" id="GO:0006310">
    <property type="term" value="P:DNA recombination"/>
    <property type="evidence" value="ECO:0007669"/>
    <property type="project" value="UniProtKB-KW"/>
</dbReference>
<feature type="domain" description="Core-binding (CB)" evidence="8">
    <location>
        <begin position="61"/>
        <end position="142"/>
    </location>
</feature>
<dbReference type="EMBL" id="CP000612">
    <property type="protein sequence ID" value="ABO51135.1"/>
    <property type="molecule type" value="Genomic_DNA"/>
</dbReference>
<keyword evidence="10" id="KW-1185">Reference proteome</keyword>
<evidence type="ECO:0000259" key="7">
    <source>
        <dbReference type="PROSITE" id="PS51898"/>
    </source>
</evidence>
<dbReference type="HOGENOM" id="CLU_027562_17_1_9"/>
<evidence type="ECO:0000256" key="2">
    <source>
        <dbReference type="ARBA" id="ARBA00008857"/>
    </source>
</evidence>
<dbReference type="Gene3D" id="1.10.443.10">
    <property type="entry name" value="Intergrase catalytic core"/>
    <property type="match status" value="1"/>
</dbReference>
<dbReference type="Pfam" id="PF00589">
    <property type="entry name" value="Phage_integrase"/>
    <property type="match status" value="1"/>
</dbReference>
<dbReference type="AlphaFoldDB" id="A4J7T2"/>
<keyword evidence="4 6" id="KW-0238">DNA-binding</keyword>
<dbReference type="Pfam" id="PF14659">
    <property type="entry name" value="Phage_int_SAM_3"/>
    <property type="match status" value="1"/>
</dbReference>
<name>A4J7T2_DESRM</name>
<dbReference type="InterPro" id="IPR013762">
    <property type="entry name" value="Integrase-like_cat_sf"/>
</dbReference>
<dbReference type="InterPro" id="IPR044068">
    <property type="entry name" value="CB"/>
</dbReference>
<sequence length="409" mass="47609">MASIKKLPSGRFQATVFIGRDANGKQLKKKITCDSEKEVKKLARDLEQEIEERRYTNMDNTRASAWFDNWLELNKNSLSPSTYMSYKMYVETHFKPAFGSFKLGQIKELHVKKYINDKLKDLSSTTVRKHILVLRKMLYDALKQKSPCTDIEVPKAEKYKPYVLSEKEFEKIHDAVRGTRDEPIVLLAAWCGLRLGEIFGLKWDDVSWEKGTIRVDENMAISEDGYVDKKPKSDNGLRSVVVPQPLMAILKDYRMEQATPDTGKKGKVPESKKALRKWIRVLLKKYDSKTIEEIPEEQKEEFLEELREIQSRIFLMRPDSYSTYFGKLIDEKNLPPIRFHDLRHYHATWLYKQGIPDQYAAMRLGHDIKVLKGIYQHLEVDVKTETDNLIRAGFGEHGEQKGNKSIQTI</sequence>
<evidence type="ECO:0000256" key="4">
    <source>
        <dbReference type="ARBA" id="ARBA00023125"/>
    </source>
</evidence>
<dbReference type="PANTHER" id="PTHR30349">
    <property type="entry name" value="PHAGE INTEGRASE-RELATED"/>
    <property type="match status" value="1"/>
</dbReference>
<comment type="function">
    <text evidence="1">Site-specific tyrosine recombinase, which acts by catalyzing the cutting and rejoining of the recombining DNA molecules.</text>
</comment>
<evidence type="ECO:0000313" key="10">
    <source>
        <dbReference type="Proteomes" id="UP000001556"/>
    </source>
</evidence>
<dbReference type="InterPro" id="IPR004107">
    <property type="entry name" value="Integrase_SAM-like_N"/>
</dbReference>
<dbReference type="RefSeq" id="WP_011878933.1">
    <property type="nucleotide sequence ID" value="NC_009253.1"/>
</dbReference>
<dbReference type="PANTHER" id="PTHR30349:SF64">
    <property type="entry name" value="PROPHAGE INTEGRASE INTD-RELATED"/>
    <property type="match status" value="1"/>
</dbReference>
<dbReference type="CDD" id="cd01189">
    <property type="entry name" value="INT_ICEBs1_C_like"/>
    <property type="match status" value="1"/>
</dbReference>
<dbReference type="KEGG" id="drm:Dred_2625"/>
<protein>
    <submittedName>
        <fullName evidence="9">Phage integrase family protein</fullName>
    </submittedName>
</protein>
<dbReference type="GO" id="GO:0015074">
    <property type="term" value="P:DNA integration"/>
    <property type="evidence" value="ECO:0007669"/>
    <property type="project" value="UniProtKB-KW"/>
</dbReference>
<evidence type="ECO:0000256" key="1">
    <source>
        <dbReference type="ARBA" id="ARBA00003283"/>
    </source>
</evidence>
<evidence type="ECO:0000313" key="9">
    <source>
        <dbReference type="EMBL" id="ABO51135.1"/>
    </source>
</evidence>
<evidence type="ECO:0000256" key="6">
    <source>
        <dbReference type="PROSITE-ProRule" id="PRU01248"/>
    </source>
</evidence>
<reference evidence="9 10" key="1">
    <citation type="submission" date="2007-03" db="EMBL/GenBank/DDBJ databases">
        <title>Complete sequence of Desulfotomaculum reducens MI-1.</title>
        <authorList>
            <consortium name="US DOE Joint Genome Institute"/>
            <person name="Copeland A."/>
            <person name="Lucas S."/>
            <person name="Lapidus A."/>
            <person name="Barry K."/>
            <person name="Detter J.C."/>
            <person name="Glavina del Rio T."/>
            <person name="Hammon N."/>
            <person name="Israni S."/>
            <person name="Dalin E."/>
            <person name="Tice H."/>
            <person name="Pitluck S."/>
            <person name="Sims D."/>
            <person name="Brettin T."/>
            <person name="Bruce D."/>
            <person name="Han C."/>
            <person name="Tapia R."/>
            <person name="Schmutz J."/>
            <person name="Larimer F."/>
            <person name="Land M."/>
            <person name="Hauser L."/>
            <person name="Kyrpides N."/>
            <person name="Kim E."/>
            <person name="Tebo B.M."/>
            <person name="Richardson P."/>
        </authorList>
    </citation>
    <scope>NUCLEOTIDE SEQUENCE [LARGE SCALE GENOMIC DNA]</scope>
    <source>
        <strain evidence="9 10">MI-1</strain>
    </source>
</reference>
<organism evidence="9 10">
    <name type="scientific">Desulforamulus reducens (strain ATCC BAA-1160 / DSM 100696 / MI-1)</name>
    <name type="common">Desulfotomaculum reducens</name>
    <dbReference type="NCBI Taxonomy" id="349161"/>
    <lineage>
        <taxon>Bacteria</taxon>
        <taxon>Bacillati</taxon>
        <taxon>Bacillota</taxon>
        <taxon>Clostridia</taxon>
        <taxon>Eubacteriales</taxon>
        <taxon>Peptococcaceae</taxon>
        <taxon>Desulforamulus</taxon>
    </lineage>
</organism>
<comment type="similarity">
    <text evidence="2">Belongs to the 'phage' integrase family.</text>
</comment>
<keyword evidence="5" id="KW-0233">DNA recombination</keyword>
<evidence type="ECO:0000259" key="8">
    <source>
        <dbReference type="PROSITE" id="PS51900"/>
    </source>
</evidence>
<dbReference type="InterPro" id="IPR050090">
    <property type="entry name" value="Tyrosine_recombinase_XerCD"/>
</dbReference>
<gene>
    <name evidence="9" type="ordered locus">Dred_2625</name>
</gene>
<evidence type="ECO:0000256" key="3">
    <source>
        <dbReference type="ARBA" id="ARBA00022908"/>
    </source>
</evidence>
<proteinExistence type="inferred from homology"/>
<dbReference type="STRING" id="349161.Dred_2625"/>
<dbReference type="OrthoDB" id="9785687at2"/>
<dbReference type="Proteomes" id="UP000001556">
    <property type="component" value="Chromosome"/>
</dbReference>
<evidence type="ECO:0000256" key="5">
    <source>
        <dbReference type="ARBA" id="ARBA00023172"/>
    </source>
</evidence>